<comment type="caution">
    <text evidence="2">The sequence shown here is derived from an EMBL/GenBank/DDBJ whole genome shotgun (WGS) entry which is preliminary data.</text>
</comment>
<accession>A0A9D9H691</accession>
<gene>
    <name evidence="2" type="ORF">IAC42_02510</name>
</gene>
<dbReference type="AlphaFoldDB" id="A0A9D9H691"/>
<protein>
    <submittedName>
        <fullName evidence="2">Uncharacterized protein</fullName>
    </submittedName>
</protein>
<evidence type="ECO:0000313" key="2">
    <source>
        <dbReference type="EMBL" id="MBO8442620.1"/>
    </source>
</evidence>
<name>A0A9D9H691_9SPIR</name>
<evidence type="ECO:0000256" key="1">
    <source>
        <dbReference type="SAM" id="Coils"/>
    </source>
</evidence>
<reference evidence="2" key="1">
    <citation type="submission" date="2020-10" db="EMBL/GenBank/DDBJ databases">
        <authorList>
            <person name="Gilroy R."/>
        </authorList>
    </citation>
    <scope>NUCLEOTIDE SEQUENCE</scope>
    <source>
        <strain evidence="2">11167</strain>
    </source>
</reference>
<dbReference type="EMBL" id="JADIMU010000016">
    <property type="protein sequence ID" value="MBO8442620.1"/>
    <property type="molecule type" value="Genomic_DNA"/>
</dbReference>
<dbReference type="Proteomes" id="UP000823633">
    <property type="component" value="Unassembled WGS sequence"/>
</dbReference>
<proteinExistence type="predicted"/>
<organism evidence="2 3">
    <name type="scientific">Candidatus Aphodenecus pullistercoris</name>
    <dbReference type="NCBI Taxonomy" id="2840669"/>
    <lineage>
        <taxon>Bacteria</taxon>
        <taxon>Pseudomonadati</taxon>
        <taxon>Spirochaetota</taxon>
        <taxon>Spirochaetia</taxon>
        <taxon>Spirochaetales</taxon>
        <taxon>Candidatus Aphodenecus</taxon>
    </lineage>
</organism>
<sequence length="230" mass="24678">MAIAAVLGAIGAAVGIASTISGGISKSKSLDLQEQQLELQRQQLELQKESYYDNLTSSYYDYMSLLTDAETNYYSAQTSINQGLEDIASNQYYLKRWSDEYDSQMSSALSTTEQAWREAASALGNTEAIAGASGRAGSVNLISRGQDQAIRGLTGGSLNYSLGGQLGAYVGGTAQDLLAERTTAIGSIGIQQQAINTYRETMASLRESMISLQNTTKGIKDTLAKNDRHV</sequence>
<evidence type="ECO:0000313" key="3">
    <source>
        <dbReference type="Proteomes" id="UP000823633"/>
    </source>
</evidence>
<feature type="coiled-coil region" evidence="1">
    <location>
        <begin position="27"/>
        <end position="54"/>
    </location>
</feature>
<keyword evidence="1" id="KW-0175">Coiled coil</keyword>
<reference evidence="2" key="2">
    <citation type="journal article" date="2021" name="PeerJ">
        <title>Extensive microbial diversity within the chicken gut microbiome revealed by metagenomics and culture.</title>
        <authorList>
            <person name="Gilroy R."/>
            <person name="Ravi A."/>
            <person name="Getino M."/>
            <person name="Pursley I."/>
            <person name="Horton D.L."/>
            <person name="Alikhan N.F."/>
            <person name="Baker D."/>
            <person name="Gharbi K."/>
            <person name="Hall N."/>
            <person name="Watson M."/>
            <person name="Adriaenssens E.M."/>
            <person name="Foster-Nyarko E."/>
            <person name="Jarju S."/>
            <person name="Secka A."/>
            <person name="Antonio M."/>
            <person name="Oren A."/>
            <person name="Chaudhuri R.R."/>
            <person name="La Ragione R."/>
            <person name="Hildebrand F."/>
            <person name="Pallen M.J."/>
        </authorList>
    </citation>
    <scope>NUCLEOTIDE SEQUENCE</scope>
    <source>
        <strain evidence="2">11167</strain>
    </source>
</reference>